<keyword evidence="2" id="KW-1185">Reference proteome</keyword>
<evidence type="ECO:0008006" key="3">
    <source>
        <dbReference type="Google" id="ProtNLM"/>
    </source>
</evidence>
<gene>
    <name evidence="1" type="ORF">FHX59_001372</name>
</gene>
<proteinExistence type="predicted"/>
<comment type="caution">
    <text evidence="1">The sequence shown here is derived from an EMBL/GenBank/DDBJ whole genome shotgun (WGS) entry which is preliminary data.</text>
</comment>
<dbReference type="RefSeq" id="WP_243412986.1">
    <property type="nucleotide sequence ID" value="NZ_JACHVZ010000003.1"/>
</dbReference>
<dbReference type="Proteomes" id="UP000533533">
    <property type="component" value="Unassembled WGS sequence"/>
</dbReference>
<accession>A0ABR6FHQ6</accession>
<sequence>MRRVFLGIGDEAGDAFITEGLPSVTCANPPPEVNISTLYMKTYCRACKQEGYIAPRGPRHKGTGPNGQQWALSGDVNICGCSPPPVFHAERNMAMIFTAEESTGLMGQRANTTTSSATQRDYDQCFHLSNPRTGQPLRDMPYRIITDDGDEIDGRTDARGYTQRISAYDASSATLHVLEETPPLNPDWDKFL</sequence>
<name>A0ABR6FHQ6_9BURK</name>
<protein>
    <recommendedName>
        <fullName evidence="3">PAAR motif-containing protein</fullName>
    </recommendedName>
</protein>
<reference evidence="1 2" key="1">
    <citation type="submission" date="2020-08" db="EMBL/GenBank/DDBJ databases">
        <title>Genomic Encyclopedia of Type Strains, Phase IV (KMG-V): Genome sequencing to study the core and pangenomes of soil and plant-associated prokaryotes.</title>
        <authorList>
            <person name="Whitman W."/>
        </authorList>
    </citation>
    <scope>NUCLEOTIDE SEQUENCE [LARGE SCALE GENOMIC DNA]</scope>
    <source>
        <strain evidence="1 2">SRMrh-85</strain>
    </source>
</reference>
<dbReference type="EMBL" id="JACHVZ010000003">
    <property type="protein sequence ID" value="MBB2926963.1"/>
    <property type="molecule type" value="Genomic_DNA"/>
</dbReference>
<organism evidence="1 2">
    <name type="scientific">Paraburkholderia silvatlantica</name>
    <dbReference type="NCBI Taxonomy" id="321895"/>
    <lineage>
        <taxon>Bacteria</taxon>
        <taxon>Pseudomonadati</taxon>
        <taxon>Pseudomonadota</taxon>
        <taxon>Betaproteobacteria</taxon>
        <taxon>Burkholderiales</taxon>
        <taxon>Burkholderiaceae</taxon>
        <taxon>Paraburkholderia</taxon>
    </lineage>
</organism>
<evidence type="ECO:0000313" key="1">
    <source>
        <dbReference type="EMBL" id="MBB2926963.1"/>
    </source>
</evidence>
<evidence type="ECO:0000313" key="2">
    <source>
        <dbReference type="Proteomes" id="UP000533533"/>
    </source>
</evidence>